<sequence length="83" mass="9482">MLCQCGVDSSHLFWSSHKANKILTKKIEEDPFLDLVTVKIDVRSAYKEPYRIYKAVLKSKGSISEVNQIAQVCFDTQPVLESY</sequence>
<keyword evidence="1" id="KW-0808">Transferase</keyword>
<organism evidence="1">
    <name type="scientific">Rhizophora mucronata</name>
    <name type="common">Asiatic mangrove</name>
    <dbReference type="NCBI Taxonomy" id="61149"/>
    <lineage>
        <taxon>Eukaryota</taxon>
        <taxon>Viridiplantae</taxon>
        <taxon>Streptophyta</taxon>
        <taxon>Embryophyta</taxon>
        <taxon>Tracheophyta</taxon>
        <taxon>Spermatophyta</taxon>
        <taxon>Magnoliopsida</taxon>
        <taxon>eudicotyledons</taxon>
        <taxon>Gunneridae</taxon>
        <taxon>Pentapetalae</taxon>
        <taxon>rosids</taxon>
        <taxon>fabids</taxon>
        <taxon>Malpighiales</taxon>
        <taxon>Rhizophoraceae</taxon>
        <taxon>Rhizophora</taxon>
    </lineage>
</organism>
<evidence type="ECO:0000313" key="1">
    <source>
        <dbReference type="EMBL" id="MBX33407.1"/>
    </source>
</evidence>
<dbReference type="PANTHER" id="PTHR43061">
    <property type="entry name" value="GTP DIPHOSPHOKINASE RSH1, CHLOROPLASTIC-RELATED"/>
    <property type="match status" value="1"/>
</dbReference>
<dbReference type="PANTHER" id="PTHR43061:SF1">
    <property type="entry name" value="GTP DIPHOSPHOKINASE RSH1, CHLOROPLASTIC-RELATED"/>
    <property type="match status" value="1"/>
</dbReference>
<proteinExistence type="predicted"/>
<dbReference type="AlphaFoldDB" id="A0A2P2MT48"/>
<protein>
    <submittedName>
        <fullName evidence="1">Putative GTP diphosphokinase RSH1ic isoform X2</fullName>
    </submittedName>
</protein>
<name>A0A2P2MT48_RHIMU</name>
<keyword evidence="1" id="KW-0418">Kinase</keyword>
<dbReference type="GO" id="GO:0016301">
    <property type="term" value="F:kinase activity"/>
    <property type="evidence" value="ECO:0007669"/>
    <property type="project" value="UniProtKB-KW"/>
</dbReference>
<reference evidence="1" key="1">
    <citation type="submission" date="2018-02" db="EMBL/GenBank/DDBJ databases">
        <title>Rhizophora mucronata_Transcriptome.</title>
        <authorList>
            <person name="Meera S.P."/>
            <person name="Sreeshan A."/>
            <person name="Augustine A."/>
        </authorList>
    </citation>
    <scope>NUCLEOTIDE SEQUENCE</scope>
    <source>
        <tissue evidence="1">Leaf</tissue>
    </source>
</reference>
<accession>A0A2P2MT48</accession>
<dbReference type="EMBL" id="GGEC01052923">
    <property type="protein sequence ID" value="MBX33407.1"/>
    <property type="molecule type" value="Transcribed_RNA"/>
</dbReference>